<dbReference type="GO" id="GO:0003729">
    <property type="term" value="F:mRNA binding"/>
    <property type="evidence" value="ECO:0007669"/>
    <property type="project" value="UniProtKB-ARBA"/>
</dbReference>
<proteinExistence type="inferred from homology"/>
<evidence type="ECO:0000256" key="6">
    <source>
        <dbReference type="PIRNR" id="PIRNR002111"/>
    </source>
</evidence>
<dbReference type="PANTHER" id="PTHR10724">
    <property type="entry name" value="30S RIBOSOMAL PROTEIN S1"/>
    <property type="match status" value="1"/>
</dbReference>
<keyword evidence="9" id="KW-1185">Reference proteome</keyword>
<dbReference type="InterPro" id="IPR050437">
    <property type="entry name" value="Ribos_protein_bS1-like"/>
</dbReference>
<dbReference type="InterPro" id="IPR003029">
    <property type="entry name" value="S1_domain"/>
</dbReference>
<feature type="domain" description="S1 motif" evidence="7">
    <location>
        <begin position="395"/>
        <end position="465"/>
    </location>
</feature>
<dbReference type="Gene3D" id="2.40.50.140">
    <property type="entry name" value="Nucleic acid-binding proteins"/>
    <property type="match status" value="6"/>
</dbReference>
<dbReference type="CDD" id="cd04465">
    <property type="entry name" value="S1_RPS1_repeat_ec2_hs2"/>
    <property type="match status" value="1"/>
</dbReference>
<feature type="domain" description="S1 motif" evidence="7">
    <location>
        <begin position="482"/>
        <end position="550"/>
    </location>
</feature>
<dbReference type="RefSeq" id="WP_022637045.1">
    <property type="nucleotide sequence ID" value="NZ_ASJR01000012.1"/>
</dbReference>
<feature type="domain" description="S1 motif" evidence="7">
    <location>
        <begin position="308"/>
        <end position="378"/>
    </location>
</feature>
<dbReference type="FunFam" id="2.40.50.140:FF:000011">
    <property type="entry name" value="30S ribosomal protein S1"/>
    <property type="match status" value="2"/>
</dbReference>
<evidence type="ECO:0000256" key="2">
    <source>
        <dbReference type="ARBA" id="ARBA00022737"/>
    </source>
</evidence>
<keyword evidence="4 6" id="KW-0689">Ribosomal protein</keyword>
<dbReference type="GO" id="GO:0003735">
    <property type="term" value="F:structural constituent of ribosome"/>
    <property type="evidence" value="ECO:0007669"/>
    <property type="project" value="InterPro"/>
</dbReference>
<comment type="similarity">
    <text evidence="1 6">Belongs to the bacterial ribosomal protein bS1 family.</text>
</comment>
<dbReference type="GO" id="GO:1990904">
    <property type="term" value="C:ribonucleoprotein complex"/>
    <property type="evidence" value="ECO:0007669"/>
    <property type="project" value="UniProtKB-KW"/>
</dbReference>
<dbReference type="SUPFAM" id="SSF50249">
    <property type="entry name" value="Nucleic acid-binding proteins"/>
    <property type="match status" value="6"/>
</dbReference>
<accession>U7D8W6</accession>
<dbReference type="PIRSF" id="PIRSF002111">
    <property type="entry name" value="RpsA"/>
    <property type="match status" value="1"/>
</dbReference>
<dbReference type="PATRIC" id="fig|1313304.3.peg.1520"/>
<name>U7D8W6_9BACT</name>
<protein>
    <recommendedName>
        <fullName evidence="6">30S ribosomal protein S1</fullName>
    </recommendedName>
</protein>
<feature type="domain" description="S1 motif" evidence="7">
    <location>
        <begin position="223"/>
        <end position="291"/>
    </location>
</feature>
<dbReference type="GO" id="GO:0005737">
    <property type="term" value="C:cytoplasm"/>
    <property type="evidence" value="ECO:0007669"/>
    <property type="project" value="UniProtKB-ARBA"/>
</dbReference>
<evidence type="ECO:0000256" key="4">
    <source>
        <dbReference type="ARBA" id="ARBA00022980"/>
    </source>
</evidence>
<evidence type="ECO:0000256" key="3">
    <source>
        <dbReference type="ARBA" id="ARBA00022884"/>
    </source>
</evidence>
<keyword evidence="3 6" id="KW-0694">RNA-binding</keyword>
<dbReference type="CDD" id="cd05687">
    <property type="entry name" value="S1_RPS1_repeat_ec1_hs1"/>
    <property type="match status" value="1"/>
</dbReference>
<dbReference type="OrthoDB" id="9804077at2"/>
<dbReference type="Pfam" id="PF00575">
    <property type="entry name" value="S1"/>
    <property type="match status" value="6"/>
</dbReference>
<evidence type="ECO:0000256" key="5">
    <source>
        <dbReference type="ARBA" id="ARBA00023274"/>
    </source>
</evidence>
<evidence type="ECO:0000313" key="8">
    <source>
        <dbReference type="EMBL" id="ERP31547.1"/>
    </source>
</evidence>
<dbReference type="eggNOG" id="COG0539">
    <property type="taxonomic scope" value="Bacteria"/>
</dbReference>
<evidence type="ECO:0000259" key="7">
    <source>
        <dbReference type="PROSITE" id="PS50126"/>
    </source>
</evidence>
<feature type="domain" description="S1 motif" evidence="7">
    <location>
        <begin position="136"/>
        <end position="202"/>
    </location>
</feature>
<sequence length="581" mass="65611">MAIDNVKQGIDAQGNPVDLSIFSESNYKPGEVDQILSAYEEQADTVNSVSNITEKEIVKGKILDITNNEVYVDIDFKSEGAIPVTQFRNIEEYAPGDEIDVFIERLEGEDGNLVLSKTRADFLKVWDKINDAYEEGDIVQGKLLRRIKGGIVVDLFGIDAFLPGSQIALRQIPDMDEIIGKTFDFKVIKVNKLRRNIVVSRRVILEEERAELRDQTIAKIEKGKVITGEVKNITDFGAFIDLGGVDGLLHITDMSWGRVNDPHDIVEMHQKLDVMVLDYNKNKERISLGLKQLSEHPWDGIEEKYPEGTRVRGRVVSITDYGAFMEIEKGIEGLIHISEMSWTQHIKHPSKIVSVGDIVEAVVLKIDRNEQKISLGLKQLEPDPWDNIREEFPIGSIVTGKVRNLASFGAFVELKEGIDGLIHISDMSWTKKITTADEILSKGDMIDVKVIDIDESKRRISLGLKQLTEDPWDELSQKFVVGNSVEVEVCRMLDRGIIVNLGNEVEGFIPLKELGREVKHPVQIYRRGDTFNAQVIEFDLDGKRIILSIKECEDFQEHCENFPVKEDIDLEQAIAAEDAEM</sequence>
<dbReference type="SMART" id="SM00316">
    <property type="entry name" value="S1"/>
    <property type="match status" value="6"/>
</dbReference>
<evidence type="ECO:0000313" key="9">
    <source>
        <dbReference type="Proteomes" id="UP000017148"/>
    </source>
</evidence>
<keyword evidence="5 6" id="KW-0687">Ribonucleoprotein</keyword>
<dbReference type="EMBL" id="ASJR01000012">
    <property type="protein sequence ID" value="ERP31547.1"/>
    <property type="molecule type" value="Genomic_DNA"/>
</dbReference>
<keyword evidence="2" id="KW-0677">Repeat</keyword>
<evidence type="ECO:0000256" key="1">
    <source>
        <dbReference type="ARBA" id="ARBA00006767"/>
    </source>
</evidence>
<dbReference type="PROSITE" id="PS50126">
    <property type="entry name" value="S1"/>
    <property type="match status" value="6"/>
</dbReference>
<organism evidence="8 9">
    <name type="scientific">Chitinivibrio alkaliphilus ACht1</name>
    <dbReference type="NCBI Taxonomy" id="1313304"/>
    <lineage>
        <taxon>Bacteria</taxon>
        <taxon>Pseudomonadati</taxon>
        <taxon>Fibrobacterota</taxon>
        <taxon>Chitinivibrionia</taxon>
        <taxon>Chitinivibrionales</taxon>
        <taxon>Chitinivibrionaceae</taxon>
        <taxon>Chitinivibrio</taxon>
    </lineage>
</organism>
<dbReference type="PRINTS" id="PR00681">
    <property type="entry name" value="RIBOSOMALS1"/>
</dbReference>
<dbReference type="AlphaFoldDB" id="U7D8W6"/>
<dbReference type="Proteomes" id="UP000017148">
    <property type="component" value="Unassembled WGS sequence"/>
</dbReference>
<dbReference type="STRING" id="1313304.CALK_1592"/>
<comment type="function">
    <text evidence="6">Binds mRNA; thus facilitating recognition of the initiation point. It is needed to translate mRNA with a short Shine-Dalgarno (SD) purine-rich sequence.</text>
</comment>
<dbReference type="InterPro" id="IPR000110">
    <property type="entry name" value="Ribosomal_bS1"/>
</dbReference>
<dbReference type="GO" id="GO:0005840">
    <property type="term" value="C:ribosome"/>
    <property type="evidence" value="ECO:0007669"/>
    <property type="project" value="UniProtKB-KW"/>
</dbReference>
<dbReference type="PANTHER" id="PTHR10724:SF7">
    <property type="entry name" value="SMALL RIBOSOMAL SUBUNIT PROTEIN BS1C"/>
    <property type="match status" value="1"/>
</dbReference>
<dbReference type="CDD" id="cd05688">
    <property type="entry name" value="S1_RPS1_repeat_ec3"/>
    <property type="match status" value="1"/>
</dbReference>
<gene>
    <name evidence="8" type="ORF">CALK_1592</name>
</gene>
<dbReference type="FunFam" id="2.40.50.140:FF:000051">
    <property type="entry name" value="RNA-binding transcriptional accessory protein"/>
    <property type="match status" value="1"/>
</dbReference>
<dbReference type="InterPro" id="IPR035104">
    <property type="entry name" value="Ribosomal_protein_S1-like"/>
</dbReference>
<dbReference type="NCBIfam" id="TIGR00717">
    <property type="entry name" value="rpsA"/>
    <property type="match status" value="1"/>
</dbReference>
<reference evidence="8 9" key="1">
    <citation type="journal article" date="2013" name="Environ. Microbiol.">
        <title>Genome analysis of Chitinivibrio alkaliphilus gen. nov., sp. nov., a novel extremely haloalkaliphilic anaerobic chitinolytic bacterium from the candidate phylum Termite Group 3.</title>
        <authorList>
            <person name="Sorokin D.Y."/>
            <person name="Gumerov V.M."/>
            <person name="Rakitin A.L."/>
            <person name="Beletsky A.V."/>
            <person name="Damste J.S."/>
            <person name="Muyzer G."/>
            <person name="Mardanov A.V."/>
            <person name="Ravin N.V."/>
        </authorList>
    </citation>
    <scope>NUCLEOTIDE SEQUENCE [LARGE SCALE GENOMIC DNA]</scope>
    <source>
        <strain evidence="8 9">ACht1</strain>
    </source>
</reference>
<feature type="domain" description="S1 motif" evidence="7">
    <location>
        <begin position="55"/>
        <end position="118"/>
    </location>
</feature>
<dbReference type="GO" id="GO:0006412">
    <property type="term" value="P:translation"/>
    <property type="evidence" value="ECO:0007669"/>
    <property type="project" value="InterPro"/>
</dbReference>
<dbReference type="InterPro" id="IPR012340">
    <property type="entry name" value="NA-bd_OB-fold"/>
</dbReference>
<comment type="caution">
    <text evidence="8">The sequence shown here is derived from an EMBL/GenBank/DDBJ whole genome shotgun (WGS) entry which is preliminary data.</text>
</comment>